<name>A0ABN9L4S2_9NEOB</name>
<evidence type="ECO:0000313" key="5">
    <source>
        <dbReference type="Proteomes" id="UP001176940"/>
    </source>
</evidence>
<keyword evidence="5" id="KW-1185">Reference proteome</keyword>
<feature type="non-terminal residue" evidence="4">
    <location>
        <position position="346"/>
    </location>
</feature>
<protein>
    <recommendedName>
        <fullName evidence="3">Chorein N-terminal domain-containing protein</fullName>
    </recommendedName>
</protein>
<keyword evidence="1" id="KW-0813">Transport</keyword>
<accession>A0ABN9L4S2</accession>
<gene>
    <name evidence="4" type="ORF">RIMI_LOCUS4492828</name>
</gene>
<dbReference type="PANTHER" id="PTHR16166:SF125">
    <property type="entry name" value="INTERMEMBRANE LIPID TRANSFER PROTEIN VPS13C"/>
    <property type="match status" value="1"/>
</dbReference>
<sequence>MTFKALEKPLDATSTSRGSAVRSESVGEKGFAQTGEKKSGGWFGGFWGKKETSKKEDSEELSVPEKIEDLMTPEEKKKLFTAIGYSESSHNVCLPKAYVAHILSFQLLSTSIVIREDAHAPETLKVQIVDLSTKIYQRPGAQAIKVEAKLDHWYVTGLSQQNIVPSLVSTIGSSESSLLKIKFETNPEDHTADQVLTLQSQPVEIIYDAATINALSDFFRTQKGMDLEELTSATLMKLEEIKEKTAAGLSHIIETRKILDLQINLQPSYLLIPKSGFYHEKTDLLIVDFGSLQLTSINQGSLPTIGSSSLEELMDKAYDKFHVQLKKVQMLFSKPGPLSPPPAVIN</sequence>
<evidence type="ECO:0000256" key="2">
    <source>
        <dbReference type="SAM" id="MobiDB-lite"/>
    </source>
</evidence>
<dbReference type="PANTHER" id="PTHR16166">
    <property type="entry name" value="VACUOLAR PROTEIN SORTING-ASSOCIATED PROTEIN VPS13"/>
    <property type="match status" value="1"/>
</dbReference>
<feature type="compositionally biased region" description="Basic and acidic residues" evidence="2">
    <location>
        <begin position="48"/>
        <end position="64"/>
    </location>
</feature>
<evidence type="ECO:0000313" key="4">
    <source>
        <dbReference type="EMBL" id="CAJ0930834.1"/>
    </source>
</evidence>
<feature type="compositionally biased region" description="Basic and acidic residues" evidence="2">
    <location>
        <begin position="1"/>
        <end position="10"/>
    </location>
</feature>
<dbReference type="Proteomes" id="UP001176940">
    <property type="component" value="Unassembled WGS sequence"/>
</dbReference>
<dbReference type="InterPro" id="IPR026847">
    <property type="entry name" value="VPS13"/>
</dbReference>
<evidence type="ECO:0000259" key="3">
    <source>
        <dbReference type="Pfam" id="PF12624"/>
    </source>
</evidence>
<dbReference type="Pfam" id="PF12624">
    <property type="entry name" value="VPS13_N"/>
    <property type="match status" value="1"/>
</dbReference>
<feature type="domain" description="Chorein N-terminal" evidence="3">
    <location>
        <begin position="32"/>
        <end position="334"/>
    </location>
</feature>
<dbReference type="EMBL" id="CAUEEQ010007246">
    <property type="protein sequence ID" value="CAJ0930834.1"/>
    <property type="molecule type" value="Genomic_DNA"/>
</dbReference>
<evidence type="ECO:0000256" key="1">
    <source>
        <dbReference type="ARBA" id="ARBA00022448"/>
    </source>
</evidence>
<proteinExistence type="predicted"/>
<feature type="region of interest" description="Disordered" evidence="2">
    <location>
        <begin position="1"/>
        <end position="64"/>
    </location>
</feature>
<reference evidence="4" key="1">
    <citation type="submission" date="2023-07" db="EMBL/GenBank/DDBJ databases">
        <authorList>
            <person name="Stuckert A."/>
        </authorList>
    </citation>
    <scope>NUCLEOTIDE SEQUENCE</scope>
</reference>
<dbReference type="InterPro" id="IPR026854">
    <property type="entry name" value="VPS13_N"/>
</dbReference>
<organism evidence="4 5">
    <name type="scientific">Ranitomeya imitator</name>
    <name type="common">mimic poison frog</name>
    <dbReference type="NCBI Taxonomy" id="111125"/>
    <lineage>
        <taxon>Eukaryota</taxon>
        <taxon>Metazoa</taxon>
        <taxon>Chordata</taxon>
        <taxon>Craniata</taxon>
        <taxon>Vertebrata</taxon>
        <taxon>Euteleostomi</taxon>
        <taxon>Amphibia</taxon>
        <taxon>Batrachia</taxon>
        <taxon>Anura</taxon>
        <taxon>Neobatrachia</taxon>
        <taxon>Hyloidea</taxon>
        <taxon>Dendrobatidae</taxon>
        <taxon>Dendrobatinae</taxon>
        <taxon>Ranitomeya</taxon>
    </lineage>
</organism>
<comment type="caution">
    <text evidence="4">The sequence shown here is derived from an EMBL/GenBank/DDBJ whole genome shotgun (WGS) entry which is preliminary data.</text>
</comment>